<dbReference type="EMBL" id="JBHUFZ010000022">
    <property type="protein sequence ID" value="MFD1890562.1"/>
    <property type="molecule type" value="Genomic_DNA"/>
</dbReference>
<dbReference type="SUPFAM" id="SSF56425">
    <property type="entry name" value="Succinate dehydrogenase/fumarate reductase flavoprotein, catalytic domain"/>
    <property type="match status" value="1"/>
</dbReference>
<comment type="cofactor">
    <cofactor evidence="1">
        <name>FAD</name>
        <dbReference type="ChEBI" id="CHEBI:57692"/>
    </cofactor>
</comment>
<dbReference type="InterPro" id="IPR003953">
    <property type="entry name" value="FAD-dep_OxRdtase_2_FAD-bd"/>
</dbReference>
<dbReference type="InterPro" id="IPR036188">
    <property type="entry name" value="FAD/NAD-bd_sf"/>
</dbReference>
<protein>
    <submittedName>
        <fullName evidence="7">FAD-binding protein</fullName>
    </submittedName>
</protein>
<reference evidence="8" key="1">
    <citation type="journal article" date="2019" name="Int. J. Syst. Evol. Microbiol.">
        <title>The Global Catalogue of Microorganisms (GCM) 10K type strain sequencing project: providing services to taxonomists for standard genome sequencing and annotation.</title>
        <authorList>
            <consortium name="The Broad Institute Genomics Platform"/>
            <consortium name="The Broad Institute Genome Sequencing Center for Infectious Disease"/>
            <person name="Wu L."/>
            <person name="Ma J."/>
        </authorList>
    </citation>
    <scope>NUCLEOTIDE SEQUENCE [LARGE SCALE GENOMIC DNA]</scope>
    <source>
        <strain evidence="8">CAIM 431</strain>
    </source>
</reference>
<evidence type="ECO:0000256" key="4">
    <source>
        <dbReference type="ARBA" id="ARBA00023002"/>
    </source>
</evidence>
<keyword evidence="8" id="KW-1185">Reference proteome</keyword>
<feature type="region of interest" description="Disordered" evidence="5">
    <location>
        <begin position="536"/>
        <end position="575"/>
    </location>
</feature>
<evidence type="ECO:0000256" key="3">
    <source>
        <dbReference type="ARBA" id="ARBA00022827"/>
    </source>
</evidence>
<dbReference type="Gene3D" id="3.50.50.60">
    <property type="entry name" value="FAD/NAD(P)-binding domain"/>
    <property type="match status" value="1"/>
</dbReference>
<evidence type="ECO:0000256" key="1">
    <source>
        <dbReference type="ARBA" id="ARBA00001974"/>
    </source>
</evidence>
<organism evidence="7 8">
    <name type="scientific">Luteococcus peritonei</name>
    <dbReference type="NCBI Taxonomy" id="88874"/>
    <lineage>
        <taxon>Bacteria</taxon>
        <taxon>Bacillati</taxon>
        <taxon>Actinomycetota</taxon>
        <taxon>Actinomycetes</taxon>
        <taxon>Propionibacteriales</taxon>
        <taxon>Propionibacteriaceae</taxon>
        <taxon>Luteococcus</taxon>
    </lineage>
</organism>
<comment type="caution">
    <text evidence="7">The sequence shown here is derived from an EMBL/GenBank/DDBJ whole genome shotgun (WGS) entry which is preliminary data.</text>
</comment>
<dbReference type="Pfam" id="PF00890">
    <property type="entry name" value="FAD_binding_2"/>
    <property type="match status" value="1"/>
</dbReference>
<dbReference type="SUPFAM" id="SSF51905">
    <property type="entry name" value="FAD/NAD(P)-binding domain"/>
    <property type="match status" value="1"/>
</dbReference>
<feature type="domain" description="FAD-dependent oxidoreductase 2 FAD-binding" evidence="6">
    <location>
        <begin position="18"/>
        <end position="522"/>
    </location>
</feature>
<accession>A0ABW4RW54</accession>
<dbReference type="PANTHER" id="PTHR43400">
    <property type="entry name" value="FUMARATE REDUCTASE"/>
    <property type="match status" value="1"/>
</dbReference>
<dbReference type="InterPro" id="IPR050315">
    <property type="entry name" value="FAD-oxidoreductase_2"/>
</dbReference>
<keyword evidence="2" id="KW-0285">Flavoprotein</keyword>
<evidence type="ECO:0000256" key="5">
    <source>
        <dbReference type="SAM" id="MobiDB-lite"/>
    </source>
</evidence>
<evidence type="ECO:0000313" key="8">
    <source>
        <dbReference type="Proteomes" id="UP001597326"/>
    </source>
</evidence>
<dbReference type="Proteomes" id="UP001597326">
    <property type="component" value="Unassembled WGS sequence"/>
</dbReference>
<proteinExistence type="predicted"/>
<name>A0ABW4RW54_9ACTN</name>
<dbReference type="InterPro" id="IPR027477">
    <property type="entry name" value="Succ_DH/fumarate_Rdtase_cat_sf"/>
</dbReference>
<feature type="compositionally biased region" description="Basic residues" evidence="5">
    <location>
        <begin position="553"/>
        <end position="563"/>
    </location>
</feature>
<sequence length="625" mass="67229">MSTSSPLAPVPARDVETDLLVVGTGTGLFAALAAREAGLDVVVVEKTAHVGGSTALSGGAFWIPGNAILTEQGSSDTVGSARTYLDHLVGDAADPRRYHSYLDHGPAAVDLLRRTCRNRWVWARGYSDYHPDIPGGSAAGRSVESAPFDAAQLGEERARLIPPSLSAPVPMPITSPDYRWMNLMAKAPGKAVPRIVRRLAEGLGGMALGRAYVATGQALQAGIYRALLDRGVTPWTCTDVAELVSDDGRVTGAVLVQQGRRVTVRARRGVVLAAGGFDHDARLRRDEQLEAWQPGWSLGAPGNTGDGLRLGQQVGARLAGLEQAWWFPAVAPVGDEQPGMMLAERSLPGSFIVDGHGRRFVNESTDYMSFGQRVRERELAGDPVGRMWIVFDQQYRNSYVFAGLAFPRMPLPRQWYEAGIAHRGDAEQLATAMGIDPATFTQSLARFNELAGRAHDEDFGRGASAYDRYYGDPTVTPSPNLRPLSGTLYAVEVVLADLGTCGGLAADDLGRVLREDGSVVQGPVRHRQRRRQCLRQPLPGSRRHHWSGAGLRHGGRPPRRRPAARPGLTGPGAGAVQQLAAHSTMGRALAQGSAFGQERTKKPAPAAFPLVGRAFRWLPRLDSNQ</sequence>
<gene>
    <name evidence="7" type="ORF">ACFSCS_10285</name>
</gene>
<keyword evidence="3" id="KW-0274">FAD</keyword>
<evidence type="ECO:0000256" key="2">
    <source>
        <dbReference type="ARBA" id="ARBA00022630"/>
    </source>
</evidence>
<keyword evidence="4" id="KW-0560">Oxidoreductase</keyword>
<dbReference type="RefSeq" id="WP_343873716.1">
    <property type="nucleotide sequence ID" value="NZ_BAAAIX010000019.1"/>
</dbReference>
<dbReference type="PANTHER" id="PTHR43400:SF10">
    <property type="entry name" value="3-OXOSTEROID 1-DEHYDROGENASE"/>
    <property type="match status" value="1"/>
</dbReference>
<evidence type="ECO:0000313" key="7">
    <source>
        <dbReference type="EMBL" id="MFD1890562.1"/>
    </source>
</evidence>
<evidence type="ECO:0000259" key="6">
    <source>
        <dbReference type="Pfam" id="PF00890"/>
    </source>
</evidence>